<dbReference type="KEGG" id="ahg:AHOG_07275"/>
<evidence type="ECO:0000313" key="2">
    <source>
        <dbReference type="Proteomes" id="UP000204221"/>
    </source>
</evidence>
<dbReference type="AlphaFoldDB" id="A0A221W013"/>
<organism evidence="1 2">
    <name type="scientific">Actinoalloteichus hoggarensis</name>
    <dbReference type="NCBI Taxonomy" id="1470176"/>
    <lineage>
        <taxon>Bacteria</taxon>
        <taxon>Bacillati</taxon>
        <taxon>Actinomycetota</taxon>
        <taxon>Actinomycetes</taxon>
        <taxon>Pseudonocardiales</taxon>
        <taxon>Pseudonocardiaceae</taxon>
        <taxon>Actinoalloteichus</taxon>
    </lineage>
</organism>
<keyword evidence="2" id="KW-1185">Reference proteome</keyword>
<name>A0A221W013_9PSEU</name>
<proteinExistence type="predicted"/>
<dbReference type="RefSeq" id="WP_093940668.1">
    <property type="nucleotide sequence ID" value="NZ_CP022521.1"/>
</dbReference>
<protein>
    <submittedName>
        <fullName evidence="1">Uncharacterized protein</fullName>
    </submittedName>
</protein>
<accession>A0A221W013</accession>
<dbReference type="Proteomes" id="UP000204221">
    <property type="component" value="Chromosome"/>
</dbReference>
<dbReference type="OrthoDB" id="3537613at2"/>
<sequence length="160" mass="16509">MLKWIWWLTAPAIAALLIVLAVRDARPAYEAAFGSGTDGVFTVTRVVSGGRGHAAPYGDFVPDDGSARRLDVALVPGGSLEPGERITAVDTGHPRGVYPAGGSADWLILTVVGGVGVLLLLAWAGTVVRVFVRRWAMGGAVGASTSPAKPVRVPPGNGRT</sequence>
<dbReference type="EMBL" id="CP022521">
    <property type="protein sequence ID" value="ASO19103.1"/>
    <property type="molecule type" value="Genomic_DNA"/>
</dbReference>
<evidence type="ECO:0000313" key="1">
    <source>
        <dbReference type="EMBL" id="ASO19103.1"/>
    </source>
</evidence>
<gene>
    <name evidence="1" type="ORF">AHOG_07275</name>
</gene>
<reference evidence="1 2" key="1">
    <citation type="submission" date="2017-07" db="EMBL/GenBank/DDBJ databases">
        <title>Complete genome sequence of Actinoalloteichus hoggarensis DSM 45943, type strain of Actinoalloteichus hoggarensis.</title>
        <authorList>
            <person name="Ruckert C."/>
            <person name="Nouioui I."/>
            <person name="Willmese J."/>
            <person name="van Wezel G."/>
            <person name="Klenk H.-P."/>
            <person name="Kalinowski J."/>
            <person name="Zotchev S.B."/>
        </authorList>
    </citation>
    <scope>NUCLEOTIDE SEQUENCE [LARGE SCALE GENOMIC DNA]</scope>
    <source>
        <strain evidence="1 2">DSM 45943</strain>
    </source>
</reference>